<keyword evidence="3" id="KW-0238">DNA-binding</keyword>
<dbReference type="AlphaFoldDB" id="A0AAD8T146"/>
<dbReference type="GO" id="GO:0005634">
    <property type="term" value="C:nucleus"/>
    <property type="evidence" value="ECO:0007669"/>
    <property type="project" value="UniProtKB-SubCell"/>
</dbReference>
<comment type="similarity">
    <text evidence="6">Belongs to the AP2/ERF transcription factor family. AP2 subfamily.</text>
</comment>
<evidence type="ECO:0000256" key="2">
    <source>
        <dbReference type="ARBA" id="ARBA00023015"/>
    </source>
</evidence>
<dbReference type="GO" id="GO:0003700">
    <property type="term" value="F:DNA-binding transcription factor activity"/>
    <property type="evidence" value="ECO:0007669"/>
    <property type="project" value="InterPro"/>
</dbReference>
<keyword evidence="2" id="KW-0805">Transcription regulation</keyword>
<evidence type="ECO:0000256" key="3">
    <source>
        <dbReference type="ARBA" id="ARBA00023125"/>
    </source>
</evidence>
<dbReference type="Gene3D" id="3.30.730.10">
    <property type="entry name" value="AP2/ERF domain"/>
    <property type="match status" value="2"/>
</dbReference>
<dbReference type="PROSITE" id="PS51032">
    <property type="entry name" value="AP2_ERF"/>
    <property type="match status" value="2"/>
</dbReference>
<gene>
    <name evidence="9" type="ORF">QYE76_055841</name>
</gene>
<feature type="region of interest" description="Disordered" evidence="7">
    <location>
        <begin position="32"/>
        <end position="54"/>
    </location>
</feature>
<comment type="subcellular location">
    <subcellularLocation>
        <location evidence="1">Nucleus</location>
    </subcellularLocation>
</comment>
<feature type="region of interest" description="Disordered" evidence="7">
    <location>
        <begin position="230"/>
        <end position="269"/>
    </location>
</feature>
<evidence type="ECO:0000313" key="9">
    <source>
        <dbReference type="EMBL" id="KAK1667682.1"/>
    </source>
</evidence>
<dbReference type="InterPro" id="IPR016177">
    <property type="entry name" value="DNA-bd_dom_sf"/>
</dbReference>
<dbReference type="GO" id="GO:0003677">
    <property type="term" value="F:DNA binding"/>
    <property type="evidence" value="ECO:0007669"/>
    <property type="project" value="UniProtKB-KW"/>
</dbReference>
<sequence length="364" mass="40118">MVTMVNKKPCCGAADAATRFSPVSSCSWGSRIAPSRARRHKKKRRGRGGGAVVAPTTGSSIYRGVCRNIGSGKYEAHLWDGHRRSTAQERRGGQGSYETEEAAARTYDLAALKYWGSDCGILNFPMETYDQERERMQRVTRKEYLAQLKRNSCGFARGVSKYRGVARHHQNDRWEARITCATVGGQCFYLGSFATEDEAARAYDLAAVQLRGFGAVTNFDVDYYMDPHQETAVRPGQDRPPVPLLLQPKDKLESPEPEPAAPPAPVLRDDVDDVDRAVAEVLEALCVDRADFEARYSLPRHRCWPSSDGDDVRDLPRDVGFEDDIESVFFDDAPGTGTAPSQPNVAVISCAAATISSSALGRCW</sequence>
<dbReference type="CDD" id="cd00018">
    <property type="entry name" value="AP2"/>
    <property type="match status" value="2"/>
</dbReference>
<dbReference type="SMART" id="SM00380">
    <property type="entry name" value="AP2"/>
    <property type="match status" value="2"/>
</dbReference>
<proteinExistence type="inferred from homology"/>
<evidence type="ECO:0000256" key="1">
    <source>
        <dbReference type="ARBA" id="ARBA00004123"/>
    </source>
</evidence>
<keyword evidence="4" id="KW-0804">Transcription</keyword>
<dbReference type="InterPro" id="IPR001471">
    <property type="entry name" value="AP2/ERF_dom"/>
</dbReference>
<dbReference type="PANTHER" id="PTHR32467:SF252">
    <property type="entry name" value="AP2_ERF DOMAIN-CONTAINING PROTEIN"/>
    <property type="match status" value="1"/>
</dbReference>
<dbReference type="PANTHER" id="PTHR32467">
    <property type="entry name" value="AP2-LIKE ETHYLENE-RESPONSIVE TRANSCRIPTION FACTOR"/>
    <property type="match status" value="1"/>
</dbReference>
<organism evidence="9 10">
    <name type="scientific">Lolium multiflorum</name>
    <name type="common">Italian ryegrass</name>
    <name type="synonym">Lolium perenne subsp. multiflorum</name>
    <dbReference type="NCBI Taxonomy" id="4521"/>
    <lineage>
        <taxon>Eukaryota</taxon>
        <taxon>Viridiplantae</taxon>
        <taxon>Streptophyta</taxon>
        <taxon>Embryophyta</taxon>
        <taxon>Tracheophyta</taxon>
        <taxon>Spermatophyta</taxon>
        <taxon>Magnoliopsida</taxon>
        <taxon>Liliopsida</taxon>
        <taxon>Poales</taxon>
        <taxon>Poaceae</taxon>
        <taxon>BOP clade</taxon>
        <taxon>Pooideae</taxon>
        <taxon>Poodae</taxon>
        <taxon>Poeae</taxon>
        <taxon>Poeae Chloroplast Group 2 (Poeae type)</taxon>
        <taxon>Loliodinae</taxon>
        <taxon>Loliinae</taxon>
        <taxon>Lolium</taxon>
    </lineage>
</organism>
<dbReference type="SUPFAM" id="SSF54171">
    <property type="entry name" value="DNA-binding domain"/>
    <property type="match status" value="2"/>
</dbReference>
<evidence type="ECO:0000256" key="6">
    <source>
        <dbReference type="ARBA" id="ARBA00037973"/>
    </source>
</evidence>
<protein>
    <recommendedName>
        <fullName evidence="8">AP2/ERF domain-containing protein</fullName>
    </recommendedName>
</protein>
<evidence type="ECO:0000256" key="4">
    <source>
        <dbReference type="ARBA" id="ARBA00023163"/>
    </source>
</evidence>
<evidence type="ECO:0000256" key="7">
    <source>
        <dbReference type="SAM" id="MobiDB-lite"/>
    </source>
</evidence>
<comment type="caution">
    <text evidence="9">The sequence shown here is derived from an EMBL/GenBank/DDBJ whole genome shotgun (WGS) entry which is preliminary data.</text>
</comment>
<dbReference type="Proteomes" id="UP001231189">
    <property type="component" value="Unassembled WGS sequence"/>
</dbReference>
<evidence type="ECO:0000256" key="5">
    <source>
        <dbReference type="ARBA" id="ARBA00023242"/>
    </source>
</evidence>
<feature type="compositionally biased region" description="Basic residues" evidence="7">
    <location>
        <begin position="36"/>
        <end position="47"/>
    </location>
</feature>
<feature type="domain" description="AP2/ERF" evidence="8">
    <location>
        <begin position="161"/>
        <end position="220"/>
    </location>
</feature>
<reference evidence="9" key="1">
    <citation type="submission" date="2023-07" db="EMBL/GenBank/DDBJ databases">
        <title>A chromosome-level genome assembly of Lolium multiflorum.</title>
        <authorList>
            <person name="Chen Y."/>
            <person name="Copetti D."/>
            <person name="Kolliker R."/>
            <person name="Studer B."/>
        </authorList>
    </citation>
    <scope>NUCLEOTIDE SEQUENCE</scope>
    <source>
        <strain evidence="9">02402/16</strain>
        <tissue evidence="9">Leaf</tissue>
    </source>
</reference>
<dbReference type="InterPro" id="IPR036955">
    <property type="entry name" value="AP2/ERF_dom_sf"/>
</dbReference>
<accession>A0AAD8T146</accession>
<feature type="domain" description="AP2/ERF" evidence="8">
    <location>
        <begin position="61"/>
        <end position="125"/>
    </location>
</feature>
<keyword evidence="5" id="KW-0539">Nucleus</keyword>
<keyword evidence="10" id="KW-1185">Reference proteome</keyword>
<dbReference type="EMBL" id="JAUUTY010000003">
    <property type="protein sequence ID" value="KAK1667682.1"/>
    <property type="molecule type" value="Genomic_DNA"/>
</dbReference>
<name>A0AAD8T146_LOLMU</name>
<evidence type="ECO:0000313" key="10">
    <source>
        <dbReference type="Proteomes" id="UP001231189"/>
    </source>
</evidence>
<evidence type="ECO:0000259" key="8">
    <source>
        <dbReference type="PROSITE" id="PS51032"/>
    </source>
</evidence>